<feature type="region of interest" description="Disordered" evidence="2">
    <location>
        <begin position="81"/>
        <end position="185"/>
    </location>
</feature>
<dbReference type="SUPFAM" id="SSF56801">
    <property type="entry name" value="Acetyl-CoA synthetase-like"/>
    <property type="match status" value="1"/>
</dbReference>
<evidence type="ECO:0000256" key="2">
    <source>
        <dbReference type="SAM" id="MobiDB-lite"/>
    </source>
</evidence>
<evidence type="ECO:0000259" key="3">
    <source>
        <dbReference type="Pfam" id="PF00501"/>
    </source>
</evidence>
<feature type="compositionally biased region" description="Basic and acidic residues" evidence="2">
    <location>
        <begin position="135"/>
        <end position="153"/>
    </location>
</feature>
<proteinExistence type="inferred from homology"/>
<dbReference type="EMBL" id="RCTY01000019">
    <property type="protein sequence ID" value="ROU07955.1"/>
    <property type="molecule type" value="Genomic_DNA"/>
</dbReference>
<reference evidence="5 6" key="1">
    <citation type="submission" date="2018-10" db="EMBL/GenBank/DDBJ databases">
        <title>The genome of Lysobacter enzymogenes OH11.</title>
        <authorList>
            <person name="Liu F."/>
            <person name="Zhao Y."/>
            <person name="Qian G."/>
            <person name="Chen Y."/>
            <person name="Xu H."/>
        </authorList>
    </citation>
    <scope>NUCLEOTIDE SEQUENCE [LARGE SCALE GENOMIC DNA]</scope>
    <source>
        <strain evidence="5 6">OH11</strain>
    </source>
</reference>
<evidence type="ECO:0000313" key="6">
    <source>
        <dbReference type="Proteomes" id="UP000275910"/>
    </source>
</evidence>
<protein>
    <submittedName>
        <fullName evidence="5">Long-chain fatty acid--CoA ligase</fullName>
    </submittedName>
</protein>
<feature type="region of interest" description="Disordered" evidence="2">
    <location>
        <begin position="322"/>
        <end position="343"/>
    </location>
</feature>
<dbReference type="InterPro" id="IPR025110">
    <property type="entry name" value="AMP-bd_C"/>
</dbReference>
<dbReference type="InterPro" id="IPR042099">
    <property type="entry name" value="ANL_N_sf"/>
</dbReference>
<dbReference type="Proteomes" id="UP000275910">
    <property type="component" value="Unassembled WGS sequence"/>
</dbReference>
<comment type="caution">
    <text evidence="5">The sequence shown here is derived from an EMBL/GenBank/DDBJ whole genome shotgun (WGS) entry which is preliminary data.</text>
</comment>
<accession>A0A3N2RKF8</accession>
<comment type="similarity">
    <text evidence="1">Belongs to the ATP-dependent AMP-binding enzyme family.</text>
</comment>
<feature type="compositionally biased region" description="Low complexity" evidence="2">
    <location>
        <begin position="87"/>
        <end position="102"/>
    </location>
</feature>
<dbReference type="AlphaFoldDB" id="A0A3N2RKF8"/>
<dbReference type="Gene3D" id="3.30.300.30">
    <property type="match status" value="1"/>
</dbReference>
<feature type="domain" description="AMP-binding enzyme C-terminal" evidence="4">
    <location>
        <begin position="585"/>
        <end position="659"/>
    </location>
</feature>
<keyword evidence="5" id="KW-0436">Ligase</keyword>
<dbReference type="PANTHER" id="PTHR43201">
    <property type="entry name" value="ACYL-COA SYNTHETASE"/>
    <property type="match status" value="1"/>
</dbReference>
<feature type="domain" description="AMP-dependent synthetase/ligase" evidence="3">
    <location>
        <begin position="349"/>
        <end position="501"/>
    </location>
</feature>
<evidence type="ECO:0000313" key="5">
    <source>
        <dbReference type="EMBL" id="ROU07955.1"/>
    </source>
</evidence>
<organism evidence="5 6">
    <name type="scientific">Lysobacter enzymogenes</name>
    <dbReference type="NCBI Taxonomy" id="69"/>
    <lineage>
        <taxon>Bacteria</taxon>
        <taxon>Pseudomonadati</taxon>
        <taxon>Pseudomonadota</taxon>
        <taxon>Gammaproteobacteria</taxon>
        <taxon>Lysobacterales</taxon>
        <taxon>Lysobacteraceae</taxon>
        <taxon>Lysobacter</taxon>
    </lineage>
</organism>
<name>A0A3N2RKF8_LYSEN</name>
<dbReference type="Pfam" id="PF13193">
    <property type="entry name" value="AMP-binding_C"/>
    <property type="match status" value="1"/>
</dbReference>
<gene>
    <name evidence="5" type="ORF">D9T17_07095</name>
</gene>
<dbReference type="InterPro" id="IPR045851">
    <property type="entry name" value="AMP-bd_C_sf"/>
</dbReference>
<dbReference type="PANTHER" id="PTHR43201:SF8">
    <property type="entry name" value="ACYL-COA SYNTHETASE FAMILY MEMBER 3"/>
    <property type="match status" value="1"/>
</dbReference>
<feature type="compositionally biased region" description="Basic and acidic residues" evidence="2">
    <location>
        <begin position="325"/>
        <end position="343"/>
    </location>
</feature>
<evidence type="ECO:0000259" key="4">
    <source>
        <dbReference type="Pfam" id="PF13193"/>
    </source>
</evidence>
<sequence>MRICVGRACGRLELLLDTDVHELRFASSPASAFGRGACFAGLPFKRCRSGACRFEPGRSKPGRSSSCRGCALEAAGRIPGPARIDDLLPASRLRPSGRSRSPAPERRDASGSRRHPASPFAPVRAPCAQHRAGRQIRDRAVAARSEPAPEAHRAQRRHRQTARSGQSRSAREERHRSLARAGAAQPADRFGLGRLALLLAEIQRRALRRDPRNPQQRIAGARAMNAVERAHLAERDWTQALADSASVVHLGGESVAAKDLLARGRAGWRAHAACRFPALRGIGDIDMLALLLAAIVDRRPVLLCAADATPPAACDGAIGASPEARATRAPDERASAAGERGRGPDGLAVLSSGTLGTPKTIWHDPRDLLATAALVMRRLGLAADDRVLVTVPLHHMYGLGAALIPALLAGAQVHLLPKANLLSFNDALRAAAPSWVYSTPHLLRTLVQRKQTAISPPCSLVLAGDGIPEPLRAQAQLVFQRVFDLYGSSELGVIAISGPNQPRALHPLDGVRAFAADAGAEQARLVVRHPHAATHIAQADAPIALPRAWDTGDIAIFHDEGGFAIQGRADLSLNRAGKLLVLADLERAIMAWPGVDLAVAIALDEDSAAGKAIAVVIQPSSPALTVDALKQHAADTLPVYARPDRYALAAELPRLSSGKPDRNTITKDYRHG</sequence>
<dbReference type="Pfam" id="PF00501">
    <property type="entry name" value="AMP-binding"/>
    <property type="match status" value="1"/>
</dbReference>
<dbReference type="GO" id="GO:0006631">
    <property type="term" value="P:fatty acid metabolic process"/>
    <property type="evidence" value="ECO:0007669"/>
    <property type="project" value="TreeGrafter"/>
</dbReference>
<dbReference type="GO" id="GO:0031956">
    <property type="term" value="F:medium-chain fatty acid-CoA ligase activity"/>
    <property type="evidence" value="ECO:0007669"/>
    <property type="project" value="TreeGrafter"/>
</dbReference>
<dbReference type="Gene3D" id="3.40.50.12780">
    <property type="entry name" value="N-terminal domain of ligase-like"/>
    <property type="match status" value="1"/>
</dbReference>
<dbReference type="InterPro" id="IPR000873">
    <property type="entry name" value="AMP-dep_synth/lig_dom"/>
</dbReference>
<evidence type="ECO:0000256" key="1">
    <source>
        <dbReference type="ARBA" id="ARBA00006432"/>
    </source>
</evidence>